<evidence type="ECO:0000313" key="3">
    <source>
        <dbReference type="Proteomes" id="UP001620405"/>
    </source>
</evidence>
<protein>
    <submittedName>
        <fullName evidence="2">Uncharacterized protein</fullName>
    </submittedName>
</protein>
<sequence length="110" mass="12086">MAKPDHTAHARPSVPTDRKSTSPFDGPLFPLDPVKASRQTYITKLAGTALAAHVIRELLSNSEAFHRAKANGKRIETGHWPLTPSQTNGLHAAIHFLRQYVDTLRQEPAG</sequence>
<dbReference type="RefSeq" id="WP_284400348.1">
    <property type="nucleotide sequence ID" value="NZ_BSNQ01000009.1"/>
</dbReference>
<feature type="region of interest" description="Disordered" evidence="1">
    <location>
        <begin position="1"/>
        <end position="28"/>
    </location>
</feature>
<comment type="caution">
    <text evidence="2">The sequence shown here is derived from an EMBL/GenBank/DDBJ whole genome shotgun (WGS) entry which is preliminary data.</text>
</comment>
<keyword evidence="3" id="KW-1185">Reference proteome</keyword>
<gene>
    <name evidence="2" type="ORF">ISP13_08795</name>
</gene>
<dbReference type="EMBL" id="JADIKG010000012">
    <property type="protein sequence ID" value="MFK2873629.1"/>
    <property type="molecule type" value="Genomic_DNA"/>
</dbReference>
<dbReference type="Proteomes" id="UP001620405">
    <property type="component" value="Unassembled WGS sequence"/>
</dbReference>
<proteinExistence type="predicted"/>
<name>A0ABW8IXG9_9GAMM</name>
<accession>A0ABW8IXG9</accession>
<evidence type="ECO:0000313" key="2">
    <source>
        <dbReference type="EMBL" id="MFK2873629.1"/>
    </source>
</evidence>
<evidence type="ECO:0000256" key="1">
    <source>
        <dbReference type="SAM" id="MobiDB-lite"/>
    </source>
</evidence>
<organism evidence="2 3">
    <name type="scientific">Dyella lipolytica</name>
    <dbReference type="NCBI Taxonomy" id="1867835"/>
    <lineage>
        <taxon>Bacteria</taxon>
        <taxon>Pseudomonadati</taxon>
        <taxon>Pseudomonadota</taxon>
        <taxon>Gammaproteobacteria</taxon>
        <taxon>Lysobacterales</taxon>
        <taxon>Rhodanobacteraceae</taxon>
        <taxon>Dyella</taxon>
    </lineage>
</organism>
<reference evidence="2 3" key="1">
    <citation type="submission" date="2020-10" db="EMBL/GenBank/DDBJ databases">
        <title>Phylogeny of dyella-like bacteria.</title>
        <authorList>
            <person name="Fu J."/>
        </authorList>
    </citation>
    <scope>NUCLEOTIDE SEQUENCE [LARGE SCALE GENOMIC DNA]</scope>
    <source>
        <strain evidence="2 3">DHOB07</strain>
    </source>
</reference>